<protein>
    <submittedName>
        <fullName evidence="1">Uncharacterized protein</fullName>
    </submittedName>
</protein>
<evidence type="ECO:0000313" key="1">
    <source>
        <dbReference type="EMBL" id="TIA30709.1"/>
    </source>
</evidence>
<reference evidence="1 2" key="1">
    <citation type="submission" date="2018-10" db="EMBL/GenBank/DDBJ databases">
        <title>Fifty Aureobasidium pullulans genomes reveal a recombining polyextremotolerant generalist.</title>
        <authorList>
            <person name="Gostincar C."/>
            <person name="Turk M."/>
            <person name="Zajc J."/>
            <person name="Gunde-Cimerman N."/>
        </authorList>
    </citation>
    <scope>NUCLEOTIDE SEQUENCE [LARGE SCALE GENOMIC DNA]</scope>
    <source>
        <strain evidence="1 2">EXF-1645</strain>
    </source>
</reference>
<comment type="caution">
    <text evidence="1">The sequence shown here is derived from an EMBL/GenBank/DDBJ whole genome shotgun (WGS) entry which is preliminary data.</text>
</comment>
<dbReference type="EMBL" id="QZBZ01000335">
    <property type="protein sequence ID" value="TIA30709.1"/>
    <property type="molecule type" value="Genomic_DNA"/>
</dbReference>
<dbReference type="PANTHER" id="PTHR42085">
    <property type="entry name" value="F-BOX DOMAIN-CONTAINING PROTEIN"/>
    <property type="match status" value="1"/>
</dbReference>
<proteinExistence type="predicted"/>
<name>A0A4T0B9E6_AURPU</name>
<dbReference type="AlphaFoldDB" id="A0A4T0B9E6"/>
<dbReference type="PANTHER" id="PTHR42085:SF8">
    <property type="entry name" value="F-BOX DOMAIN-CONTAINING PROTEIN"/>
    <property type="match status" value="1"/>
</dbReference>
<organism evidence="1 2">
    <name type="scientific">Aureobasidium pullulans</name>
    <name type="common">Black yeast</name>
    <name type="synonym">Pullularia pullulans</name>
    <dbReference type="NCBI Taxonomy" id="5580"/>
    <lineage>
        <taxon>Eukaryota</taxon>
        <taxon>Fungi</taxon>
        <taxon>Dikarya</taxon>
        <taxon>Ascomycota</taxon>
        <taxon>Pezizomycotina</taxon>
        <taxon>Dothideomycetes</taxon>
        <taxon>Dothideomycetidae</taxon>
        <taxon>Dothideales</taxon>
        <taxon>Saccotheciaceae</taxon>
        <taxon>Aureobasidium</taxon>
    </lineage>
</organism>
<evidence type="ECO:0000313" key="2">
    <source>
        <dbReference type="Proteomes" id="UP000308724"/>
    </source>
</evidence>
<gene>
    <name evidence="1" type="ORF">D6C78_09413</name>
</gene>
<dbReference type="Proteomes" id="UP000308724">
    <property type="component" value="Unassembled WGS sequence"/>
</dbReference>
<dbReference type="InterPro" id="IPR038883">
    <property type="entry name" value="AN11006-like"/>
</dbReference>
<accession>A0A4T0B9E6</accession>
<sequence>MVVVTMDLFPAASSKSTVPPETLRSDLPSLLATEQHAAQNEQMVGALEAGPHRMGPELLARSQFAQLTSSCHSTDDQPVKLSRPTASTMTKKTRPLYNTSRLPYNIPTISSLTARKRRARDSFERQNQECRERDTIYDKNRHFIDHAIPNARNRKQVHHLLYQDDCARNPYLQWSRQELMIALTQCKIPLPEQGEGSRFKCRAALEKAIRASQSAKSLLLHLPKEIRTMVYELALWQDTDEPIDVVKDSRIWPTLSGVSRQVRQESTEVFLRNNCFRLHTVPNNGHPILVSSMLLEVKHRDSKLYCGTTKWLQKIGPKGIAQLRRLSSTYGRYREVEVDLRCLDASRWTMRELPPWVVTNTPENLGEELKFWQTKKQEYVDLHMFYAYQQLIETTEGHIVAAQIAMNAFVELCGIGNGVRPTVKGLEILASAVFDICCSNLR</sequence>